<evidence type="ECO:0008006" key="3">
    <source>
        <dbReference type="Google" id="ProtNLM"/>
    </source>
</evidence>
<sequence length="160" mass="16662">MSLAALVGACASTSEEYPSLAVRDAERAQGQFYTGEPARLDVPPVDVDLAGGLSARLAALVTAAEEAHAEFVSVEPRAARLVAAAGDRGSDSWAAAQVALAELDSARSRAAIPLGDLDMIYTATRVAAQDTSDIEAARNRVIALVGEEDAALEDLRARIR</sequence>
<organism evidence="1 2">
    <name type="scientific">Qipengyuania polymorpha</name>
    <dbReference type="NCBI Taxonomy" id="2867234"/>
    <lineage>
        <taxon>Bacteria</taxon>
        <taxon>Pseudomonadati</taxon>
        <taxon>Pseudomonadota</taxon>
        <taxon>Alphaproteobacteria</taxon>
        <taxon>Sphingomonadales</taxon>
        <taxon>Erythrobacteraceae</taxon>
        <taxon>Qipengyuania</taxon>
    </lineage>
</organism>
<name>A0ABS7IXN5_9SPHN</name>
<evidence type="ECO:0000313" key="1">
    <source>
        <dbReference type="EMBL" id="MBX7456820.1"/>
    </source>
</evidence>
<proteinExistence type="predicted"/>
<reference evidence="1 2" key="1">
    <citation type="submission" date="2021-08" db="EMBL/GenBank/DDBJ databases">
        <title>Comparative Genomics Analysis of the Genus Qipengyuania Reveals Extensive Genetic Diversity and Metabolic Versatility, Including the Description of Fifteen Novel Species.</title>
        <authorList>
            <person name="Liu Y."/>
        </authorList>
    </citation>
    <scope>NUCLEOTIDE SEQUENCE [LARGE SCALE GENOMIC DNA]</scope>
    <source>
        <strain evidence="1 2">1NDH17</strain>
    </source>
</reference>
<dbReference type="RefSeq" id="WP_221572249.1">
    <property type="nucleotide sequence ID" value="NZ_JAIGNK010000001.1"/>
</dbReference>
<protein>
    <recommendedName>
        <fullName evidence="3">DUF4398 domain-containing protein</fullName>
    </recommendedName>
</protein>
<accession>A0ABS7IXN5</accession>
<keyword evidence="2" id="KW-1185">Reference proteome</keyword>
<dbReference type="Proteomes" id="UP000783253">
    <property type="component" value="Unassembled WGS sequence"/>
</dbReference>
<comment type="caution">
    <text evidence="1">The sequence shown here is derived from an EMBL/GenBank/DDBJ whole genome shotgun (WGS) entry which is preliminary data.</text>
</comment>
<evidence type="ECO:0000313" key="2">
    <source>
        <dbReference type="Proteomes" id="UP000783253"/>
    </source>
</evidence>
<dbReference type="EMBL" id="JAIGNK010000001">
    <property type="protein sequence ID" value="MBX7456820.1"/>
    <property type="molecule type" value="Genomic_DNA"/>
</dbReference>
<gene>
    <name evidence="1" type="ORF">K3152_01025</name>
</gene>